<evidence type="ECO:0000256" key="7">
    <source>
        <dbReference type="ARBA" id="ARBA00022840"/>
    </source>
</evidence>
<evidence type="ECO:0000259" key="13">
    <source>
        <dbReference type="PROSITE" id="PS50109"/>
    </source>
</evidence>
<dbReference type="InterPro" id="IPR001789">
    <property type="entry name" value="Sig_transdc_resp-reg_receiver"/>
</dbReference>
<dbReference type="Pfam" id="PF00512">
    <property type="entry name" value="HisKA"/>
    <property type="match status" value="1"/>
</dbReference>
<keyword evidence="12" id="KW-1133">Transmembrane helix</keyword>
<evidence type="ECO:0000256" key="3">
    <source>
        <dbReference type="ARBA" id="ARBA00022553"/>
    </source>
</evidence>
<dbReference type="Proteomes" id="UP000244069">
    <property type="component" value="Unassembled WGS sequence"/>
</dbReference>
<feature type="domain" description="Response regulatory" evidence="14">
    <location>
        <begin position="465"/>
        <end position="584"/>
    </location>
</feature>
<dbReference type="FunFam" id="1.10.287.130:FF:000002">
    <property type="entry name" value="Two-component osmosensing histidine kinase"/>
    <property type="match status" value="1"/>
</dbReference>
<name>A0A2T6AD48_9RHOB</name>
<evidence type="ECO:0000256" key="4">
    <source>
        <dbReference type="ARBA" id="ARBA00022679"/>
    </source>
</evidence>
<keyword evidence="3 11" id="KW-0597">Phosphoprotein</keyword>
<dbReference type="Gene3D" id="1.10.287.130">
    <property type="match status" value="1"/>
</dbReference>
<feature type="transmembrane region" description="Helical" evidence="12">
    <location>
        <begin position="12"/>
        <end position="30"/>
    </location>
</feature>
<evidence type="ECO:0000256" key="11">
    <source>
        <dbReference type="PROSITE-ProRule" id="PRU00169"/>
    </source>
</evidence>
<dbReference type="InterPro" id="IPR004358">
    <property type="entry name" value="Sig_transdc_His_kin-like_C"/>
</dbReference>
<dbReference type="GO" id="GO:0000155">
    <property type="term" value="F:phosphorelay sensor kinase activity"/>
    <property type="evidence" value="ECO:0007669"/>
    <property type="project" value="InterPro"/>
</dbReference>
<dbReference type="SMART" id="SM00388">
    <property type="entry name" value="HisKA"/>
    <property type="match status" value="1"/>
</dbReference>
<feature type="transmembrane region" description="Helical" evidence="12">
    <location>
        <begin position="179"/>
        <end position="200"/>
    </location>
</feature>
<keyword evidence="16" id="KW-1185">Reference proteome</keyword>
<keyword evidence="12" id="KW-0812">Transmembrane</keyword>
<reference evidence="15 16" key="1">
    <citation type="submission" date="2018-04" db="EMBL/GenBank/DDBJ databases">
        <title>Genomic Encyclopedia of Archaeal and Bacterial Type Strains, Phase II (KMG-II): from individual species to whole genera.</title>
        <authorList>
            <person name="Goeker M."/>
        </authorList>
    </citation>
    <scope>NUCLEOTIDE SEQUENCE [LARGE SCALE GENOMIC DNA]</scope>
    <source>
        <strain evidence="15 16">DSM 29329</strain>
    </source>
</reference>
<dbReference type="GO" id="GO:0005524">
    <property type="term" value="F:ATP binding"/>
    <property type="evidence" value="ECO:0007669"/>
    <property type="project" value="UniProtKB-KW"/>
</dbReference>
<evidence type="ECO:0000313" key="15">
    <source>
        <dbReference type="EMBL" id="PTX41745.1"/>
    </source>
</evidence>
<dbReference type="EMBL" id="QBKN01000027">
    <property type="protein sequence ID" value="PTX41745.1"/>
    <property type="molecule type" value="Genomic_DNA"/>
</dbReference>
<evidence type="ECO:0000259" key="14">
    <source>
        <dbReference type="PROSITE" id="PS50110"/>
    </source>
</evidence>
<keyword evidence="12" id="KW-0472">Membrane</keyword>
<evidence type="ECO:0000256" key="6">
    <source>
        <dbReference type="ARBA" id="ARBA00022777"/>
    </source>
</evidence>
<dbReference type="PANTHER" id="PTHR45339">
    <property type="entry name" value="HYBRID SIGNAL TRANSDUCTION HISTIDINE KINASE J"/>
    <property type="match status" value="1"/>
</dbReference>
<keyword evidence="7" id="KW-0067">ATP-binding</keyword>
<dbReference type="InterPro" id="IPR003594">
    <property type="entry name" value="HATPase_dom"/>
</dbReference>
<dbReference type="Gene3D" id="3.30.565.10">
    <property type="entry name" value="Histidine kinase-like ATPase, C-terminal domain"/>
    <property type="match status" value="1"/>
</dbReference>
<dbReference type="Pfam" id="PF02518">
    <property type="entry name" value="HATPase_c"/>
    <property type="match status" value="1"/>
</dbReference>
<accession>A0A2T6AD48</accession>
<organism evidence="15 16">
    <name type="scientific">Allosediminivita pacifica</name>
    <dbReference type="NCBI Taxonomy" id="1267769"/>
    <lineage>
        <taxon>Bacteria</taxon>
        <taxon>Pseudomonadati</taxon>
        <taxon>Pseudomonadota</taxon>
        <taxon>Alphaproteobacteria</taxon>
        <taxon>Rhodobacterales</taxon>
        <taxon>Paracoccaceae</taxon>
        <taxon>Allosediminivita</taxon>
    </lineage>
</organism>
<dbReference type="SMART" id="SM00448">
    <property type="entry name" value="REC"/>
    <property type="match status" value="1"/>
</dbReference>
<dbReference type="CDD" id="cd00082">
    <property type="entry name" value="HisKA"/>
    <property type="match status" value="1"/>
</dbReference>
<dbReference type="InterPro" id="IPR011006">
    <property type="entry name" value="CheY-like_superfamily"/>
</dbReference>
<keyword evidence="6 15" id="KW-0418">Kinase</keyword>
<dbReference type="SUPFAM" id="SSF52172">
    <property type="entry name" value="CheY-like"/>
    <property type="match status" value="1"/>
</dbReference>
<sequence>MRVWLVENLRLLRAVVAICAAMTLAGVLMVHQGNQHAARETAILAVNETLWRLSELFFETQRLSADLVAYQDDRRAKSDVELRFDVLWSRVDLLLEAEFGRDLQFDTMLRRYAEFLEQEEPLIYEAESIPDEEVFRMVGNLGALVAETRAAWTRAFSGERVGMRFADLRHHSDSPVTGIVIALLVGLLMLYVLTELYLAGRAQRVERALREAAASANAAKTRFLANVSHEVRTPLNGILGMATVLAETELTPEQADCVRVIDQSGGVLLSTINDVLDLSRVEAGELHVEIRPYVLRDLVAASVELYAATAREKGLNLTCEVAEDLPEAVQGDARRLRQVLHNLIANAVKFTAEGGVSVRAGAANGRLRIAVEDTGQGVPPDARERIFEPFGQADASVTRQHGGTGLGLTISRQLCQAMGGGLWLGPGDECGATFICDLPLQPAEIAQEGAVEAGEGAGPDLAGLRLLVADDNATNRKILARFLEPAGAQVDFAETGLAAVQRSLGIRYDAILMDIQMPEMDGMAASREIRRREVQAGLPPVRIVAVTANALPHQVAEYRRAGMDEVLVKPLSKRKLLRAVLPGPSPLAA</sequence>
<dbReference type="PRINTS" id="PR00344">
    <property type="entry name" value="BCTRLSENSOR"/>
</dbReference>
<comment type="catalytic activity">
    <reaction evidence="1">
        <text>ATP + protein L-histidine = ADP + protein N-phospho-L-histidine.</text>
        <dbReference type="EC" id="2.7.13.3"/>
    </reaction>
</comment>
<dbReference type="InterPro" id="IPR036097">
    <property type="entry name" value="HisK_dim/P_sf"/>
</dbReference>
<evidence type="ECO:0000256" key="12">
    <source>
        <dbReference type="SAM" id="Phobius"/>
    </source>
</evidence>
<dbReference type="RefSeq" id="WP_107978179.1">
    <property type="nucleotide sequence ID" value="NZ_BMEZ01000025.1"/>
</dbReference>
<dbReference type="FunFam" id="3.30.565.10:FF:000010">
    <property type="entry name" value="Sensor histidine kinase RcsC"/>
    <property type="match status" value="1"/>
</dbReference>
<keyword evidence="4" id="KW-0808">Transferase</keyword>
<dbReference type="EC" id="2.7.13.3" evidence="2"/>
<keyword evidence="5" id="KW-0547">Nucleotide-binding</keyword>
<feature type="domain" description="Histidine kinase" evidence="13">
    <location>
        <begin position="226"/>
        <end position="442"/>
    </location>
</feature>
<dbReference type="SMART" id="SM00387">
    <property type="entry name" value="HATPase_c"/>
    <property type="match status" value="1"/>
</dbReference>
<comment type="subunit">
    <text evidence="9">At low DSF concentrations, interacts with RpfF.</text>
</comment>
<dbReference type="OrthoDB" id="9764438at2"/>
<protein>
    <recommendedName>
        <fullName evidence="10">Sensory/regulatory protein RpfC</fullName>
        <ecNumber evidence="2">2.7.13.3</ecNumber>
    </recommendedName>
</protein>
<dbReference type="InterPro" id="IPR036890">
    <property type="entry name" value="HATPase_C_sf"/>
</dbReference>
<feature type="modified residue" description="4-aspartylphosphate" evidence="11">
    <location>
        <position position="514"/>
    </location>
</feature>
<dbReference type="SUPFAM" id="SSF55874">
    <property type="entry name" value="ATPase domain of HSP90 chaperone/DNA topoisomerase II/histidine kinase"/>
    <property type="match status" value="1"/>
</dbReference>
<evidence type="ECO:0000256" key="1">
    <source>
        <dbReference type="ARBA" id="ARBA00000085"/>
    </source>
</evidence>
<dbReference type="PANTHER" id="PTHR45339:SF1">
    <property type="entry name" value="HYBRID SIGNAL TRANSDUCTION HISTIDINE KINASE J"/>
    <property type="match status" value="1"/>
</dbReference>
<dbReference type="PROSITE" id="PS50110">
    <property type="entry name" value="RESPONSE_REGULATORY"/>
    <property type="match status" value="1"/>
</dbReference>
<evidence type="ECO:0000256" key="2">
    <source>
        <dbReference type="ARBA" id="ARBA00012438"/>
    </source>
</evidence>
<comment type="caution">
    <text evidence="15">The sequence shown here is derived from an EMBL/GenBank/DDBJ whole genome shotgun (WGS) entry which is preliminary data.</text>
</comment>
<dbReference type="InterPro" id="IPR005467">
    <property type="entry name" value="His_kinase_dom"/>
</dbReference>
<evidence type="ECO:0000256" key="10">
    <source>
        <dbReference type="ARBA" id="ARBA00068150"/>
    </source>
</evidence>
<proteinExistence type="predicted"/>
<dbReference type="PROSITE" id="PS50109">
    <property type="entry name" value="HIS_KIN"/>
    <property type="match status" value="1"/>
</dbReference>
<keyword evidence="8" id="KW-0902">Two-component regulatory system</keyword>
<evidence type="ECO:0000313" key="16">
    <source>
        <dbReference type="Proteomes" id="UP000244069"/>
    </source>
</evidence>
<evidence type="ECO:0000256" key="8">
    <source>
        <dbReference type="ARBA" id="ARBA00023012"/>
    </source>
</evidence>
<dbReference type="Pfam" id="PF00072">
    <property type="entry name" value="Response_reg"/>
    <property type="match status" value="1"/>
</dbReference>
<dbReference type="CDD" id="cd17546">
    <property type="entry name" value="REC_hyHK_CKI1_RcsC-like"/>
    <property type="match status" value="1"/>
</dbReference>
<evidence type="ECO:0000256" key="5">
    <source>
        <dbReference type="ARBA" id="ARBA00022741"/>
    </source>
</evidence>
<gene>
    <name evidence="15" type="ORF">C8N44_12710</name>
</gene>
<dbReference type="SUPFAM" id="SSF47384">
    <property type="entry name" value="Homodimeric domain of signal transducing histidine kinase"/>
    <property type="match status" value="1"/>
</dbReference>
<evidence type="ECO:0000256" key="9">
    <source>
        <dbReference type="ARBA" id="ARBA00064003"/>
    </source>
</evidence>
<dbReference type="AlphaFoldDB" id="A0A2T6AD48"/>
<dbReference type="CDD" id="cd16922">
    <property type="entry name" value="HATPase_EvgS-ArcB-TorS-like"/>
    <property type="match status" value="1"/>
</dbReference>
<dbReference type="InterPro" id="IPR003661">
    <property type="entry name" value="HisK_dim/P_dom"/>
</dbReference>
<dbReference type="Gene3D" id="3.40.50.2300">
    <property type="match status" value="1"/>
</dbReference>